<protein>
    <submittedName>
        <fullName evidence="3">Uncharacterized protein</fullName>
    </submittedName>
</protein>
<evidence type="ECO:0000313" key="3">
    <source>
        <dbReference type="EMBL" id="CUQ87727.1"/>
    </source>
</evidence>
<proteinExistence type="predicted"/>
<name>A0A174ZPP7_9FIRM</name>
<dbReference type="OrthoDB" id="9772503at2"/>
<feature type="domain" description="WYL" evidence="1">
    <location>
        <begin position="141"/>
        <end position="210"/>
    </location>
</feature>
<dbReference type="InterPro" id="IPR051534">
    <property type="entry name" value="CBASS_pafABC_assoc_protein"/>
</dbReference>
<evidence type="ECO:0000259" key="2">
    <source>
        <dbReference type="Pfam" id="PF25583"/>
    </source>
</evidence>
<dbReference type="InterPro" id="IPR057727">
    <property type="entry name" value="WCX_dom"/>
</dbReference>
<dbReference type="InterPro" id="IPR026881">
    <property type="entry name" value="WYL_dom"/>
</dbReference>
<evidence type="ECO:0000259" key="1">
    <source>
        <dbReference type="Pfam" id="PF13280"/>
    </source>
</evidence>
<reference evidence="3 4" key="1">
    <citation type="submission" date="2015-09" db="EMBL/GenBank/DDBJ databases">
        <authorList>
            <consortium name="Pathogen Informatics"/>
        </authorList>
    </citation>
    <scope>NUCLEOTIDE SEQUENCE [LARGE SCALE GENOMIC DNA]</scope>
    <source>
        <strain evidence="3 4">2789STDY5834928</strain>
    </source>
</reference>
<dbReference type="AlphaFoldDB" id="A0A174ZPP7"/>
<gene>
    <name evidence="3" type="ORF">ERS852540_01576</name>
</gene>
<dbReference type="EMBL" id="CZBY01000012">
    <property type="protein sequence ID" value="CUQ87727.1"/>
    <property type="molecule type" value="Genomic_DNA"/>
</dbReference>
<dbReference type="PANTHER" id="PTHR34580:SF1">
    <property type="entry name" value="PROTEIN PAFC"/>
    <property type="match status" value="1"/>
</dbReference>
<feature type="domain" description="WCX" evidence="2">
    <location>
        <begin position="260"/>
        <end position="320"/>
    </location>
</feature>
<organism evidence="3 4">
    <name type="scientific">[Eubacterium] siraeum</name>
    <dbReference type="NCBI Taxonomy" id="39492"/>
    <lineage>
        <taxon>Bacteria</taxon>
        <taxon>Bacillati</taxon>
        <taxon>Bacillota</taxon>
        <taxon>Clostridia</taxon>
        <taxon>Eubacteriales</taxon>
        <taxon>Oscillospiraceae</taxon>
        <taxon>Oscillospiraceae incertae sedis</taxon>
    </lineage>
</organism>
<accession>A0A174ZPP7</accession>
<sequence>MESFEPKKLALIRIWQILKEYSDCDHPLTQDDIARHLESDYGIVIERKAISRNISLLKEAGAEIESGRTGSYLERRDFEDSELKLLIDGVLCSKYITAKQSKDLIDRLCGLSNKYFRSHVKNIHSVNDWYKTDNQALFYNIELIDTAIEEGKQIHYDYNKYGVDKKLHKSSHQYMSPYLMILHNQRYYLMAYSEYWGNMAFHRLDRITNMNISDKKATPLRNVSGYENGVNYKELSSATPYMFTDRPEHIDFIADIGIIDQVIDWFGSDIRIAKTDDENKVRISVKASPNAMVHWAMQYANYVEIISPEPLRMRVKEALENGLKKYN</sequence>
<dbReference type="PANTHER" id="PTHR34580">
    <property type="match status" value="1"/>
</dbReference>
<dbReference type="PROSITE" id="PS52050">
    <property type="entry name" value="WYL"/>
    <property type="match status" value="1"/>
</dbReference>
<dbReference type="Pfam" id="PF25583">
    <property type="entry name" value="WCX"/>
    <property type="match status" value="1"/>
</dbReference>
<evidence type="ECO:0000313" key="4">
    <source>
        <dbReference type="Proteomes" id="UP000095662"/>
    </source>
</evidence>
<dbReference type="Pfam" id="PF13280">
    <property type="entry name" value="WYL"/>
    <property type="match status" value="1"/>
</dbReference>
<dbReference type="Proteomes" id="UP000095662">
    <property type="component" value="Unassembled WGS sequence"/>
</dbReference>